<evidence type="ECO:0000313" key="3">
    <source>
        <dbReference type="Proteomes" id="UP001376459"/>
    </source>
</evidence>
<feature type="compositionally biased region" description="Low complexity" evidence="1">
    <location>
        <begin position="1"/>
        <end position="20"/>
    </location>
</feature>
<protein>
    <submittedName>
        <fullName evidence="2">Uncharacterized protein</fullName>
    </submittedName>
</protein>
<proteinExistence type="predicted"/>
<evidence type="ECO:0000313" key="2">
    <source>
        <dbReference type="EMBL" id="MEJ8669202.1"/>
    </source>
</evidence>
<keyword evidence="3" id="KW-1185">Reference proteome</keyword>
<sequence length="43" mass="4626">MKNRSLRTSSSSSREGTVSSWDATYSRTETTPAPSPRTAALGH</sequence>
<comment type="caution">
    <text evidence="2">The sequence shown here is derived from an EMBL/GenBank/DDBJ whole genome shotgun (WGS) entry which is preliminary data.</text>
</comment>
<gene>
    <name evidence="2" type="ORF">WKI71_14275</name>
</gene>
<dbReference type="Proteomes" id="UP001376459">
    <property type="component" value="Unassembled WGS sequence"/>
</dbReference>
<name>A0ABU8UKQ7_9ACTN</name>
<reference evidence="2 3" key="1">
    <citation type="submission" date="2024-03" db="EMBL/GenBank/DDBJ databases">
        <title>Novel Streptomyces species of biotechnological and ecological value are a feature of Machair soil.</title>
        <authorList>
            <person name="Prole J.R."/>
            <person name="Goodfellow M."/>
            <person name="Allenby N."/>
            <person name="Ward A.C."/>
        </authorList>
    </citation>
    <scope>NUCLEOTIDE SEQUENCE [LARGE SCALE GENOMIC DNA]</scope>
    <source>
        <strain evidence="2 3">MS1.AVA.1</strain>
    </source>
</reference>
<accession>A0ABU8UKQ7</accession>
<evidence type="ECO:0000256" key="1">
    <source>
        <dbReference type="SAM" id="MobiDB-lite"/>
    </source>
</evidence>
<dbReference type="EMBL" id="JBBKAK010000001">
    <property type="protein sequence ID" value="MEJ8669202.1"/>
    <property type="molecule type" value="Genomic_DNA"/>
</dbReference>
<feature type="compositionally biased region" description="Polar residues" evidence="1">
    <location>
        <begin position="21"/>
        <end position="32"/>
    </location>
</feature>
<feature type="region of interest" description="Disordered" evidence="1">
    <location>
        <begin position="1"/>
        <end position="43"/>
    </location>
</feature>
<organism evidence="2 3">
    <name type="scientific">Streptomyces machairae</name>
    <dbReference type="NCBI Taxonomy" id="3134109"/>
    <lineage>
        <taxon>Bacteria</taxon>
        <taxon>Bacillati</taxon>
        <taxon>Actinomycetota</taxon>
        <taxon>Actinomycetes</taxon>
        <taxon>Kitasatosporales</taxon>
        <taxon>Streptomycetaceae</taxon>
        <taxon>Streptomyces</taxon>
    </lineage>
</organism>